<evidence type="ECO:0000313" key="1">
    <source>
        <dbReference type="EMBL" id="MSS56925.1"/>
    </source>
</evidence>
<dbReference type="EMBL" id="VUMR01000053">
    <property type="protein sequence ID" value="MSS56925.1"/>
    <property type="molecule type" value="Genomic_DNA"/>
</dbReference>
<dbReference type="Proteomes" id="UP000434241">
    <property type="component" value="Unassembled WGS sequence"/>
</dbReference>
<gene>
    <name evidence="1" type="ORF">FYJ55_08545</name>
</gene>
<keyword evidence="2" id="KW-1185">Reference proteome</keyword>
<reference evidence="1 2" key="1">
    <citation type="submission" date="2019-08" db="EMBL/GenBank/DDBJ databases">
        <title>In-depth cultivation of the pig gut microbiome towards novel bacterial diversity and tailored functional studies.</title>
        <authorList>
            <person name="Wylensek D."/>
            <person name="Hitch T.C.A."/>
            <person name="Clavel T."/>
        </authorList>
    </citation>
    <scope>NUCLEOTIDE SEQUENCE [LARGE SCALE GENOMIC DNA]</scope>
    <source>
        <strain evidence="1 2">LKV-472-APC-3</strain>
    </source>
</reference>
<dbReference type="InterPro" id="IPR024047">
    <property type="entry name" value="MM3350-like_sf"/>
</dbReference>
<dbReference type="SUPFAM" id="SSF159941">
    <property type="entry name" value="MM3350-like"/>
    <property type="match status" value="1"/>
</dbReference>
<organism evidence="1 2">
    <name type="scientific">Holdemanella porci</name>
    <dbReference type="NCBI Taxonomy" id="2652276"/>
    <lineage>
        <taxon>Bacteria</taxon>
        <taxon>Bacillati</taxon>
        <taxon>Bacillota</taxon>
        <taxon>Erysipelotrichia</taxon>
        <taxon>Erysipelotrichales</taxon>
        <taxon>Erysipelotrichaceae</taxon>
        <taxon>Holdemanella</taxon>
    </lineage>
</organism>
<evidence type="ECO:0000313" key="2">
    <source>
        <dbReference type="Proteomes" id="UP000434241"/>
    </source>
</evidence>
<name>A0A6N7V3G0_9FIRM</name>
<proteinExistence type="predicted"/>
<accession>A0A6N7V3G0</accession>
<dbReference type="RefSeq" id="WP_154556482.1">
    <property type="nucleotide sequence ID" value="NZ_JAQCYS010000025.1"/>
</dbReference>
<sequence>MMKVYTEVLGFNNLMYRYMSLPNSLSLADLAYYTLASYLSEEYADFVIEVNGIPFVCPNCEDEQFNKLPCASSIQPDFKEGDTFKMVYDLEEPFEIEIQVEKVDDIEAGANVINGRGFAIWDGFKEFQDYYYRSMELFKEYVEANEMSLSDFPVDEDLDIVELNKVLEYNFEELKDVYEGE</sequence>
<protein>
    <submittedName>
        <fullName evidence="1">Uncharacterized protein</fullName>
    </submittedName>
</protein>
<dbReference type="AlphaFoldDB" id="A0A6N7V3G0"/>
<comment type="caution">
    <text evidence="1">The sequence shown here is derived from an EMBL/GenBank/DDBJ whole genome shotgun (WGS) entry which is preliminary data.</text>
</comment>
<dbReference type="GeneID" id="93159331"/>